<organism evidence="1">
    <name type="scientific">Rhizophora mucronata</name>
    <name type="common">Asiatic mangrove</name>
    <dbReference type="NCBI Taxonomy" id="61149"/>
    <lineage>
        <taxon>Eukaryota</taxon>
        <taxon>Viridiplantae</taxon>
        <taxon>Streptophyta</taxon>
        <taxon>Embryophyta</taxon>
        <taxon>Tracheophyta</taxon>
        <taxon>Spermatophyta</taxon>
        <taxon>Magnoliopsida</taxon>
        <taxon>eudicotyledons</taxon>
        <taxon>Gunneridae</taxon>
        <taxon>Pentapetalae</taxon>
        <taxon>rosids</taxon>
        <taxon>fabids</taxon>
        <taxon>Malpighiales</taxon>
        <taxon>Rhizophoraceae</taxon>
        <taxon>Rhizophora</taxon>
    </lineage>
</organism>
<dbReference type="AlphaFoldDB" id="A0A2P2NF82"/>
<evidence type="ECO:0000313" key="1">
    <source>
        <dbReference type="EMBL" id="MBX41131.1"/>
    </source>
</evidence>
<protein>
    <submittedName>
        <fullName evidence="1">Uncharacterized protein</fullName>
    </submittedName>
</protein>
<sequence length="63" mass="6870">MGWYIFHITYFGSVLVHPHGCIQSRFLKLYMDPSSNVDDIVGTFKGPLGGLGVGCMMAEQGSC</sequence>
<reference evidence="1" key="1">
    <citation type="submission" date="2018-02" db="EMBL/GenBank/DDBJ databases">
        <title>Rhizophora mucronata_Transcriptome.</title>
        <authorList>
            <person name="Meera S.P."/>
            <person name="Sreeshan A."/>
            <person name="Augustine A."/>
        </authorList>
    </citation>
    <scope>NUCLEOTIDE SEQUENCE</scope>
    <source>
        <tissue evidence="1">Leaf</tissue>
    </source>
</reference>
<proteinExistence type="predicted"/>
<name>A0A2P2NF82_RHIMU</name>
<accession>A0A2P2NF82</accession>
<dbReference type="EMBL" id="GGEC01060647">
    <property type="protein sequence ID" value="MBX41131.1"/>
    <property type="molecule type" value="Transcribed_RNA"/>
</dbReference>